<dbReference type="AlphaFoldDB" id="A0A336N8C2"/>
<dbReference type="Proteomes" id="UP000253728">
    <property type="component" value="Unassembled WGS sequence"/>
</dbReference>
<sequence>MLLIKNLRIFYNIICYFNAQPLIARLFSINTKSSVMRIFFYLLPAYPSNLLMESL</sequence>
<reference evidence="1 2" key="1">
    <citation type="submission" date="2018-06" db="EMBL/GenBank/DDBJ databases">
        <authorList>
            <consortium name="Pathogen Informatics"/>
            <person name="Doyle S."/>
        </authorList>
    </citation>
    <scope>NUCLEOTIDE SEQUENCE [LARGE SCALE GENOMIC DNA]</scope>
    <source>
        <strain evidence="1 2">NCTC5908</strain>
    </source>
</reference>
<evidence type="ECO:0000313" key="2">
    <source>
        <dbReference type="Proteomes" id="UP000253728"/>
    </source>
</evidence>
<protein>
    <submittedName>
        <fullName evidence="1">Uncharacterized protein</fullName>
    </submittedName>
</protein>
<organism evidence="1 2">
    <name type="scientific">Aggregatibacter aphrophilus</name>
    <name type="common">Haemophilus aphrophilus</name>
    <dbReference type="NCBI Taxonomy" id="732"/>
    <lineage>
        <taxon>Bacteria</taxon>
        <taxon>Pseudomonadati</taxon>
        <taxon>Pseudomonadota</taxon>
        <taxon>Gammaproteobacteria</taxon>
        <taxon>Pasteurellales</taxon>
        <taxon>Pasteurellaceae</taxon>
        <taxon>Aggregatibacter</taxon>
    </lineage>
</organism>
<gene>
    <name evidence="1" type="ORF">NCTC5908_00984</name>
</gene>
<accession>A0A336N8C2</accession>
<dbReference type="EMBL" id="UFSP01000001">
    <property type="protein sequence ID" value="SSY94719.1"/>
    <property type="molecule type" value="Genomic_DNA"/>
</dbReference>
<evidence type="ECO:0000313" key="1">
    <source>
        <dbReference type="EMBL" id="SSY94719.1"/>
    </source>
</evidence>
<proteinExistence type="predicted"/>
<name>A0A336N8C2_AGGAP</name>